<dbReference type="EMBL" id="JADBDZ010000001">
    <property type="protein sequence ID" value="MBE1533351.1"/>
    <property type="molecule type" value="Genomic_DNA"/>
</dbReference>
<protein>
    <submittedName>
        <fullName evidence="1">Uncharacterized protein</fullName>
    </submittedName>
</protein>
<name>A0ABR9JRZ8_9ACTN</name>
<evidence type="ECO:0000313" key="2">
    <source>
        <dbReference type="Proteomes" id="UP000627838"/>
    </source>
</evidence>
<dbReference type="RefSeq" id="WP_192759917.1">
    <property type="nucleotide sequence ID" value="NZ_JADBDZ010000001.1"/>
</dbReference>
<dbReference type="InterPro" id="IPR036170">
    <property type="entry name" value="YezG-like_sf"/>
</dbReference>
<proteinExistence type="predicted"/>
<evidence type="ECO:0000313" key="1">
    <source>
        <dbReference type="EMBL" id="MBE1533351.1"/>
    </source>
</evidence>
<accession>A0ABR9JRZ8</accession>
<dbReference type="Proteomes" id="UP000627838">
    <property type="component" value="Unassembled WGS sequence"/>
</dbReference>
<reference evidence="1 2" key="1">
    <citation type="submission" date="2020-10" db="EMBL/GenBank/DDBJ databases">
        <title>Sequencing the genomes of 1000 actinobacteria strains.</title>
        <authorList>
            <person name="Klenk H.-P."/>
        </authorList>
    </citation>
    <scope>NUCLEOTIDE SEQUENCE [LARGE SCALE GENOMIC DNA]</scope>
    <source>
        <strain evidence="1 2">DSM 46744</strain>
    </source>
</reference>
<keyword evidence="2" id="KW-1185">Reference proteome</keyword>
<dbReference type="SUPFAM" id="SSF160424">
    <property type="entry name" value="BH3703-like"/>
    <property type="match status" value="1"/>
</dbReference>
<organism evidence="1 2">
    <name type="scientific">Actinomadura algeriensis</name>
    <dbReference type="NCBI Taxonomy" id="1679523"/>
    <lineage>
        <taxon>Bacteria</taxon>
        <taxon>Bacillati</taxon>
        <taxon>Actinomycetota</taxon>
        <taxon>Actinomycetes</taxon>
        <taxon>Streptosporangiales</taxon>
        <taxon>Thermomonosporaceae</taxon>
        <taxon>Actinomadura</taxon>
    </lineage>
</organism>
<gene>
    <name evidence="1" type="ORF">H4W34_003184</name>
</gene>
<sequence>MSENGSLNPMEQNEMLQKITLLLTHTLPPGWGECQVVHRSLGSHTETVGQIRLVTGPGLPFPLDTLPDALGALFEELRAGMYAPGLGTWFAATFKLTFPFAYEVRYDREGEPRWLTSPPPQAFQDELARFPRAPEHTPEWLGGRPAREMPVAKPFDGTAPDGRPQVRRPEVPVGERDAMLNYLTKAPIVLAARGFDNDLLDPSQAKDVPLTYHTDGTWIWPGAVGYYLRAHGVPPEPALADHIRRSGFQVPEVPEAARSAAVSTITGS</sequence>
<comment type="caution">
    <text evidence="1">The sequence shown here is derived from an EMBL/GenBank/DDBJ whole genome shotgun (WGS) entry which is preliminary data.</text>
</comment>